<dbReference type="InterPro" id="IPR000253">
    <property type="entry name" value="FHA_dom"/>
</dbReference>
<dbReference type="PANTHER" id="PTHR23308">
    <property type="entry name" value="NUCLEAR INHIBITOR OF PROTEIN PHOSPHATASE-1"/>
    <property type="match status" value="1"/>
</dbReference>
<evidence type="ECO:0000313" key="2">
    <source>
        <dbReference type="EMBL" id="AFZ17059.1"/>
    </source>
</evidence>
<dbReference type="STRING" id="1173027.Mic7113_1168"/>
<protein>
    <submittedName>
        <fullName evidence="2">Membrane protease subunit, stomatin/prohibitin</fullName>
    </submittedName>
</protein>
<dbReference type="EMBL" id="CP003630">
    <property type="protein sequence ID" value="AFZ17059.1"/>
    <property type="molecule type" value="Genomic_DNA"/>
</dbReference>
<dbReference type="SUPFAM" id="SSF117892">
    <property type="entry name" value="Band 7/SPFH domain"/>
    <property type="match status" value="1"/>
</dbReference>
<dbReference type="InterPro" id="IPR001107">
    <property type="entry name" value="Band_7"/>
</dbReference>
<dbReference type="GO" id="GO:0008233">
    <property type="term" value="F:peptidase activity"/>
    <property type="evidence" value="ECO:0007669"/>
    <property type="project" value="UniProtKB-KW"/>
</dbReference>
<dbReference type="GO" id="GO:0006508">
    <property type="term" value="P:proteolysis"/>
    <property type="evidence" value="ECO:0007669"/>
    <property type="project" value="UniProtKB-KW"/>
</dbReference>
<dbReference type="HOGENOM" id="CLU_747665_0_0_3"/>
<dbReference type="SMART" id="SM00244">
    <property type="entry name" value="PHB"/>
    <property type="match status" value="1"/>
</dbReference>
<dbReference type="Pfam" id="PF00498">
    <property type="entry name" value="FHA"/>
    <property type="match status" value="1"/>
</dbReference>
<dbReference type="RefSeq" id="WP_015181219.1">
    <property type="nucleotide sequence ID" value="NC_019738.1"/>
</dbReference>
<reference evidence="2 3" key="1">
    <citation type="submission" date="2012-06" db="EMBL/GenBank/DDBJ databases">
        <title>Finished chromosome of genome of Microcoleus sp. PCC 7113.</title>
        <authorList>
            <consortium name="US DOE Joint Genome Institute"/>
            <person name="Gugger M."/>
            <person name="Coursin T."/>
            <person name="Rippka R."/>
            <person name="Tandeau De Marsac N."/>
            <person name="Huntemann M."/>
            <person name="Wei C.-L."/>
            <person name="Han J."/>
            <person name="Detter J.C."/>
            <person name="Han C."/>
            <person name="Tapia R."/>
            <person name="Chen A."/>
            <person name="Kyrpides N."/>
            <person name="Mavromatis K."/>
            <person name="Markowitz V."/>
            <person name="Szeto E."/>
            <person name="Ivanova N."/>
            <person name="Pagani I."/>
            <person name="Pati A."/>
            <person name="Goodwin L."/>
            <person name="Nordberg H.P."/>
            <person name="Cantor M.N."/>
            <person name="Hua S.X."/>
            <person name="Woyke T."/>
            <person name="Kerfeld C.A."/>
        </authorList>
    </citation>
    <scope>NUCLEOTIDE SEQUENCE [LARGE SCALE GENOMIC DNA]</scope>
    <source>
        <strain evidence="2 3">PCC 7113</strain>
    </source>
</reference>
<dbReference type="Pfam" id="PF01145">
    <property type="entry name" value="Band_7"/>
    <property type="match status" value="1"/>
</dbReference>
<dbReference type="SMART" id="SM00240">
    <property type="entry name" value="FHA"/>
    <property type="match status" value="1"/>
</dbReference>
<dbReference type="AlphaFoldDB" id="K9WBD0"/>
<evidence type="ECO:0000259" key="1">
    <source>
        <dbReference type="PROSITE" id="PS50006"/>
    </source>
</evidence>
<dbReference type="InterPro" id="IPR036013">
    <property type="entry name" value="Band_7/SPFH_dom_sf"/>
</dbReference>
<keyword evidence="2" id="KW-0378">Hydrolase</keyword>
<feature type="domain" description="FHA" evidence="1">
    <location>
        <begin position="293"/>
        <end position="347"/>
    </location>
</feature>
<dbReference type="KEGG" id="mic:Mic7113_1168"/>
<keyword evidence="2" id="KW-0645">Protease</keyword>
<dbReference type="PROSITE" id="PS50006">
    <property type="entry name" value="FHA_DOMAIN"/>
    <property type="match status" value="1"/>
</dbReference>
<dbReference type="InterPro" id="IPR008984">
    <property type="entry name" value="SMAD_FHA_dom_sf"/>
</dbReference>
<dbReference type="Proteomes" id="UP000010471">
    <property type="component" value="Chromosome"/>
</dbReference>
<sequence>MSSHSSPLIQTLNPERWVGLSMDFIGAGYTGLLVKNGRLMRTLKPGRHFSFALPLLEQCQLILVDSKVRNLEIVSHGDFLSRDQFLINVSLNVMYQVVDAKRVALELSDPIAALTSAVKDNLGVAIGQLTVQQLTTQGRAQIRQYSLDHSEVSYGLGFALEDVRVSDISFPQTRGVIRQVEGLSARQEAEHEAALKMQIAQAGRPEVQPPPVQQVNIVSGRDPNANDPALGATLEATTMAIGGQAPIPANLPPVQDRPTLAPTVLAQDIEEGAIARLVHRSTGAISILSTLPFTIGREPTNTLILEDVLCSRNHAQIVKQADAQGTVRYQLIDLGSSNGTFVGGQRLAPNQPFWLTPGNVIRIGTQEWRFEA</sequence>
<dbReference type="InterPro" id="IPR050923">
    <property type="entry name" value="Cell_Proc_Reg/RNA_Proc"/>
</dbReference>
<dbReference type="Gene3D" id="3.30.479.30">
    <property type="entry name" value="Band 7 domain"/>
    <property type="match status" value="1"/>
</dbReference>
<dbReference type="OrthoDB" id="440096at2"/>
<evidence type="ECO:0000313" key="3">
    <source>
        <dbReference type="Proteomes" id="UP000010471"/>
    </source>
</evidence>
<accession>K9WBD0</accession>
<dbReference type="SUPFAM" id="SSF49879">
    <property type="entry name" value="SMAD/FHA domain"/>
    <property type="match status" value="1"/>
</dbReference>
<dbReference type="eggNOG" id="COG1716">
    <property type="taxonomic scope" value="Bacteria"/>
</dbReference>
<organism evidence="2 3">
    <name type="scientific">Allocoleopsis franciscana PCC 7113</name>
    <dbReference type="NCBI Taxonomy" id="1173027"/>
    <lineage>
        <taxon>Bacteria</taxon>
        <taxon>Bacillati</taxon>
        <taxon>Cyanobacteriota</taxon>
        <taxon>Cyanophyceae</taxon>
        <taxon>Coleofasciculales</taxon>
        <taxon>Coleofasciculaceae</taxon>
        <taxon>Allocoleopsis</taxon>
        <taxon>Allocoleopsis franciscana</taxon>
    </lineage>
</organism>
<dbReference type="PATRIC" id="fig|1173027.3.peg.1287"/>
<dbReference type="Gene3D" id="2.60.200.20">
    <property type="match status" value="1"/>
</dbReference>
<keyword evidence="3" id="KW-1185">Reference proteome</keyword>
<dbReference type="CDD" id="cd00060">
    <property type="entry name" value="FHA"/>
    <property type="match status" value="1"/>
</dbReference>
<dbReference type="eggNOG" id="COG0330">
    <property type="taxonomic scope" value="Bacteria"/>
</dbReference>
<proteinExistence type="predicted"/>
<gene>
    <name evidence="2" type="ORF">Mic7113_1168</name>
</gene>
<name>K9WBD0_9CYAN</name>